<organism evidence="2 3">
    <name type="scientific">Virgibacillus kapii</name>
    <dbReference type="NCBI Taxonomy" id="1638645"/>
    <lineage>
        <taxon>Bacteria</taxon>
        <taxon>Bacillati</taxon>
        <taxon>Bacillota</taxon>
        <taxon>Bacilli</taxon>
        <taxon>Bacillales</taxon>
        <taxon>Bacillaceae</taxon>
        <taxon>Virgibacillus</taxon>
    </lineage>
</organism>
<dbReference type="Proteomes" id="UP000634435">
    <property type="component" value="Unassembled WGS sequence"/>
</dbReference>
<evidence type="ECO:0000313" key="3">
    <source>
        <dbReference type="Proteomes" id="UP000634435"/>
    </source>
</evidence>
<keyword evidence="1" id="KW-0812">Transmembrane</keyword>
<feature type="transmembrane region" description="Helical" evidence="1">
    <location>
        <begin position="98"/>
        <end position="116"/>
    </location>
</feature>
<keyword evidence="1" id="KW-0472">Membrane</keyword>
<evidence type="ECO:0008006" key="4">
    <source>
        <dbReference type="Google" id="ProtNLM"/>
    </source>
</evidence>
<reference evidence="3" key="1">
    <citation type="journal article" date="2019" name="Int. J. Syst. Evol. Microbiol.">
        <title>The Global Catalogue of Microorganisms (GCM) 10K type strain sequencing project: providing services to taxonomists for standard genome sequencing and annotation.</title>
        <authorList>
            <consortium name="The Broad Institute Genomics Platform"/>
            <consortium name="The Broad Institute Genome Sequencing Center for Infectious Disease"/>
            <person name="Wu L."/>
            <person name="Ma J."/>
        </authorList>
    </citation>
    <scope>NUCLEOTIDE SEQUENCE [LARGE SCALE GENOMIC DNA]</scope>
    <source>
        <strain evidence="3">JCM 30071</strain>
    </source>
</reference>
<keyword evidence="1" id="KW-1133">Transmembrane helix</keyword>
<sequence length="120" mass="13769">MGKVIGLYVFAILFMGAGMSHFLLDHFFISAMPEWVPFRPAIVYLSGIIEIILAFCLLYSRTRRKAGIWVAIFLILVFPVNIYMALMPEAYHLPAIALWLRLPLQIVLIWWVLALTKKSS</sequence>
<dbReference type="EMBL" id="BMPN01000002">
    <property type="protein sequence ID" value="GGJ55574.1"/>
    <property type="molecule type" value="Genomic_DNA"/>
</dbReference>
<evidence type="ECO:0000256" key="1">
    <source>
        <dbReference type="SAM" id="Phobius"/>
    </source>
</evidence>
<gene>
    <name evidence="2" type="ORF">GCM10007111_17310</name>
</gene>
<protein>
    <recommendedName>
        <fullName evidence="4">DoxX family protein</fullName>
    </recommendedName>
</protein>
<feature type="transmembrane region" description="Helical" evidence="1">
    <location>
        <begin position="66"/>
        <end position="86"/>
    </location>
</feature>
<dbReference type="RefSeq" id="WP_021290176.1">
    <property type="nucleotide sequence ID" value="NZ_BMPN01000002.1"/>
</dbReference>
<keyword evidence="3" id="KW-1185">Reference proteome</keyword>
<proteinExistence type="predicted"/>
<comment type="caution">
    <text evidence="2">The sequence shown here is derived from an EMBL/GenBank/DDBJ whole genome shotgun (WGS) entry which is preliminary data.</text>
</comment>
<accession>A0ABQ2DET6</accession>
<evidence type="ECO:0000313" key="2">
    <source>
        <dbReference type="EMBL" id="GGJ55574.1"/>
    </source>
</evidence>
<feature type="transmembrane region" description="Helical" evidence="1">
    <location>
        <begin position="41"/>
        <end position="59"/>
    </location>
</feature>
<feature type="transmembrane region" description="Helical" evidence="1">
    <location>
        <begin position="7"/>
        <end position="29"/>
    </location>
</feature>
<dbReference type="PANTHER" id="PTHR36974">
    <property type="entry name" value="MEMBRANE PROTEIN-RELATED"/>
    <property type="match status" value="1"/>
</dbReference>
<name>A0ABQ2DET6_9BACI</name>
<dbReference type="PANTHER" id="PTHR36974:SF1">
    <property type="entry name" value="DOXX FAMILY MEMBRANE PROTEIN"/>
    <property type="match status" value="1"/>
</dbReference>